<feature type="compositionally biased region" description="Polar residues" evidence="12">
    <location>
        <begin position="139"/>
        <end position="159"/>
    </location>
</feature>
<dbReference type="InterPro" id="IPR000528">
    <property type="entry name" value="Plant_nsLTP"/>
</dbReference>
<dbReference type="GO" id="GO:0006869">
    <property type="term" value="P:lipid transport"/>
    <property type="evidence" value="ECO:0007669"/>
    <property type="project" value="InterPro"/>
</dbReference>
<name>W9S3M2_9ROSA</name>
<sequence length="182" mass="19043">MGAPKNTALIPYVVLLGLVGFVGFGSSTLEQDKAECGEKLVGLATCLNFVGGQASSPTSDCCRGLKTVVEKSTKCLCVLVKDRDDPELDIKFNVTRALQLPSTCHVPLNLTACVDLLGLAPNSTDAKVFEDFAKSLGNGTSTSASPAARTDGNSTSHGNTAAKGERDGIIIRARFVPELINQ</sequence>
<keyword evidence="13" id="KW-1133">Transmembrane helix</keyword>
<comment type="subcellular location">
    <subcellularLocation>
        <location evidence="2">Cell membrane</location>
        <topology evidence="2">Lipid-anchor</topology>
        <topology evidence="2">GPI-anchor</topology>
    </subcellularLocation>
</comment>
<evidence type="ECO:0000256" key="6">
    <source>
        <dbReference type="ARBA" id="ARBA00022622"/>
    </source>
</evidence>
<dbReference type="AlphaFoldDB" id="W9S3M2"/>
<reference evidence="16" key="1">
    <citation type="submission" date="2013-01" db="EMBL/GenBank/DDBJ databases">
        <title>Draft Genome Sequence of a Mulberry Tree, Morus notabilis C.K. Schneid.</title>
        <authorList>
            <person name="He N."/>
            <person name="Zhao S."/>
        </authorList>
    </citation>
    <scope>NUCLEOTIDE SEQUENCE</scope>
</reference>
<dbReference type="Gene3D" id="1.10.110.10">
    <property type="entry name" value="Plant lipid-transfer and hydrophobic proteins"/>
    <property type="match status" value="1"/>
</dbReference>
<accession>W9S3M2</accession>
<evidence type="ECO:0000256" key="1">
    <source>
        <dbReference type="ARBA" id="ARBA00003211"/>
    </source>
</evidence>
<dbReference type="GO" id="GO:0098552">
    <property type="term" value="C:side of membrane"/>
    <property type="evidence" value="ECO:0007669"/>
    <property type="project" value="UniProtKB-KW"/>
</dbReference>
<keyword evidence="5" id="KW-1003">Cell membrane</keyword>
<dbReference type="InterPro" id="IPR016140">
    <property type="entry name" value="Bifunc_inhib/LTP/seed_store"/>
</dbReference>
<keyword evidence="6" id="KW-0336">GPI-anchor</keyword>
<keyword evidence="7" id="KW-0732">Signal</keyword>
<evidence type="ECO:0000256" key="11">
    <source>
        <dbReference type="ARBA" id="ARBA00023288"/>
    </source>
</evidence>
<proteinExistence type="inferred from homology"/>
<dbReference type="GO" id="GO:0008289">
    <property type="term" value="F:lipid binding"/>
    <property type="evidence" value="ECO:0007669"/>
    <property type="project" value="UniProtKB-KW"/>
</dbReference>
<dbReference type="STRING" id="981085.W9S3M2"/>
<keyword evidence="10" id="KW-0325">Glycoprotein</keyword>
<feature type="domain" description="Bifunctional inhibitor/plant lipid transfer protein/seed storage helical" evidence="14">
    <location>
        <begin position="36"/>
        <end position="113"/>
    </location>
</feature>
<evidence type="ECO:0000256" key="3">
    <source>
        <dbReference type="ARBA" id="ARBA00009748"/>
    </source>
</evidence>
<protein>
    <submittedName>
        <fullName evidence="15">Putative GPI-anchored protein</fullName>
    </submittedName>
</protein>
<evidence type="ECO:0000259" key="14">
    <source>
        <dbReference type="SMART" id="SM00499"/>
    </source>
</evidence>
<keyword evidence="16" id="KW-1185">Reference proteome</keyword>
<dbReference type="PANTHER" id="PTHR33044">
    <property type="entry name" value="BIFUNCTIONAL INHIBITOR/LIPID-TRANSFER PROTEIN/SEED STORAGE 2S ALBUMIN SUPERFAMILY PROTEIN-RELATED"/>
    <property type="match status" value="1"/>
</dbReference>
<dbReference type="Pfam" id="PF14368">
    <property type="entry name" value="LTP_2"/>
    <property type="match status" value="1"/>
</dbReference>
<keyword evidence="9" id="KW-1015">Disulfide bond</keyword>
<dbReference type="Proteomes" id="UP000030645">
    <property type="component" value="Unassembled WGS sequence"/>
</dbReference>
<organism evidence="15 16">
    <name type="scientific">Morus notabilis</name>
    <dbReference type="NCBI Taxonomy" id="981085"/>
    <lineage>
        <taxon>Eukaryota</taxon>
        <taxon>Viridiplantae</taxon>
        <taxon>Streptophyta</taxon>
        <taxon>Embryophyta</taxon>
        <taxon>Tracheophyta</taxon>
        <taxon>Spermatophyta</taxon>
        <taxon>Magnoliopsida</taxon>
        <taxon>eudicotyledons</taxon>
        <taxon>Gunneridae</taxon>
        <taxon>Pentapetalae</taxon>
        <taxon>rosids</taxon>
        <taxon>fabids</taxon>
        <taxon>Rosales</taxon>
        <taxon>Moraceae</taxon>
        <taxon>Moreae</taxon>
        <taxon>Morus</taxon>
    </lineage>
</organism>
<dbReference type="InterPro" id="IPR043325">
    <property type="entry name" value="LTSS"/>
</dbReference>
<evidence type="ECO:0000256" key="9">
    <source>
        <dbReference type="ARBA" id="ARBA00023157"/>
    </source>
</evidence>
<dbReference type="InterPro" id="IPR036312">
    <property type="entry name" value="Bifun_inhib/LTP/seed_sf"/>
</dbReference>
<feature type="transmembrane region" description="Helical" evidence="13">
    <location>
        <begin position="9"/>
        <end position="29"/>
    </location>
</feature>
<keyword evidence="13" id="KW-0812">Transmembrane</keyword>
<comment type="similarity">
    <text evidence="3">Belongs to the plant LTP family.</text>
</comment>
<dbReference type="eggNOG" id="ENOG502RZD2">
    <property type="taxonomic scope" value="Eukaryota"/>
</dbReference>
<evidence type="ECO:0000256" key="13">
    <source>
        <dbReference type="SAM" id="Phobius"/>
    </source>
</evidence>
<dbReference type="PRINTS" id="PR00382">
    <property type="entry name" value="LIPIDTRNSFER"/>
</dbReference>
<feature type="region of interest" description="Disordered" evidence="12">
    <location>
        <begin position="139"/>
        <end position="163"/>
    </location>
</feature>
<evidence type="ECO:0000313" key="15">
    <source>
        <dbReference type="EMBL" id="EXB87356.1"/>
    </source>
</evidence>
<gene>
    <name evidence="15" type="ORF">L484_016702</name>
</gene>
<evidence type="ECO:0000256" key="5">
    <source>
        <dbReference type="ARBA" id="ARBA00022475"/>
    </source>
</evidence>
<dbReference type="GO" id="GO:0005886">
    <property type="term" value="C:plasma membrane"/>
    <property type="evidence" value="ECO:0007669"/>
    <property type="project" value="UniProtKB-SubCell"/>
</dbReference>
<keyword evidence="4" id="KW-0813">Transport</keyword>
<dbReference type="SMART" id="SM00499">
    <property type="entry name" value="AAI"/>
    <property type="match status" value="1"/>
</dbReference>
<evidence type="ECO:0000256" key="8">
    <source>
        <dbReference type="ARBA" id="ARBA00023121"/>
    </source>
</evidence>
<dbReference type="CDD" id="cd00010">
    <property type="entry name" value="AAI_LTSS"/>
    <property type="match status" value="1"/>
</dbReference>
<keyword evidence="8" id="KW-0446">Lipid-binding</keyword>
<evidence type="ECO:0000256" key="2">
    <source>
        <dbReference type="ARBA" id="ARBA00004609"/>
    </source>
</evidence>
<keyword evidence="11" id="KW-0449">Lipoprotein</keyword>
<keyword evidence="13" id="KW-0472">Membrane</keyword>
<evidence type="ECO:0000256" key="4">
    <source>
        <dbReference type="ARBA" id="ARBA00022448"/>
    </source>
</evidence>
<evidence type="ECO:0000256" key="10">
    <source>
        <dbReference type="ARBA" id="ARBA00023180"/>
    </source>
</evidence>
<dbReference type="SUPFAM" id="SSF47699">
    <property type="entry name" value="Bifunctional inhibitor/lipid-transfer protein/seed storage 2S albumin"/>
    <property type="match status" value="1"/>
</dbReference>
<evidence type="ECO:0000313" key="16">
    <source>
        <dbReference type="Proteomes" id="UP000030645"/>
    </source>
</evidence>
<comment type="function">
    <text evidence="1">Plant non-specific lipid-transfer proteins transfer phospholipids as well as galactolipids across membranes. May play a role in wax or cutin deposition in the cell walls of expanding epidermal cells and certain secretory tissues.</text>
</comment>
<dbReference type="EMBL" id="KE344934">
    <property type="protein sequence ID" value="EXB87356.1"/>
    <property type="molecule type" value="Genomic_DNA"/>
</dbReference>
<evidence type="ECO:0000256" key="12">
    <source>
        <dbReference type="SAM" id="MobiDB-lite"/>
    </source>
</evidence>
<dbReference type="FunFam" id="1.10.110.10:FF:000001">
    <property type="entry name" value="Bifunctional inhibitor/lipid-transfer protein/seed storage 2S albumin superfamily protein"/>
    <property type="match status" value="1"/>
</dbReference>
<evidence type="ECO:0000256" key="7">
    <source>
        <dbReference type="ARBA" id="ARBA00022729"/>
    </source>
</evidence>